<keyword evidence="3" id="KW-1185">Reference proteome</keyword>
<dbReference type="InterPro" id="IPR032795">
    <property type="entry name" value="DUF3741-assoc"/>
</dbReference>
<dbReference type="Proteomes" id="UP001341840">
    <property type="component" value="Unassembled WGS sequence"/>
</dbReference>
<dbReference type="Pfam" id="PF14383">
    <property type="entry name" value="VARLMGL"/>
    <property type="match status" value="1"/>
</dbReference>
<comment type="caution">
    <text evidence="2">The sequence shown here is derived from an EMBL/GenBank/DDBJ whole genome shotgun (WGS) entry which is preliminary data.</text>
</comment>
<feature type="domain" description="DUF3741" evidence="1">
    <location>
        <begin position="54"/>
        <end position="70"/>
    </location>
</feature>
<proteinExistence type="predicted"/>
<evidence type="ECO:0000313" key="2">
    <source>
        <dbReference type="EMBL" id="MED6161233.1"/>
    </source>
</evidence>
<evidence type="ECO:0000313" key="3">
    <source>
        <dbReference type="Proteomes" id="UP001341840"/>
    </source>
</evidence>
<gene>
    <name evidence="2" type="ORF">PIB30_058778</name>
</gene>
<protein>
    <recommendedName>
        <fullName evidence="1">DUF3741 domain-containing protein</fullName>
    </recommendedName>
</protein>
<evidence type="ECO:0000259" key="1">
    <source>
        <dbReference type="Pfam" id="PF14383"/>
    </source>
</evidence>
<sequence>MSQAPTAKHRCFSGFLHTLLCDGNGNISDQIIESYETHQVHPNKKSAMVNAASTPGVIVRLMGLDSMPNNPNSEFKETIPDSVPRSKSMNFLDYMLEFDDASQSNHRRAKISASSREVPELFRHKNRREVLVPCWDSGRRDSKEWKSRKICKLKNEPRIVNNGCSKFIRSYKDSNCSHRKSDCGPRSSTRLKNKQIEELFEPKQMKNLRMQWSKKKIESEYSSQDLCSVSILDINDYKYLYGPDFLDYTSPLMSPTMWGSSEKQFLGNRIEDRAMKDKSYTYPCIHREQKECPSELEMKLFNLIENDMKELYFTQKGMRETERFEEIGLVYENHIFNTLLHEIVNELVETF</sequence>
<organism evidence="2 3">
    <name type="scientific">Stylosanthes scabra</name>
    <dbReference type="NCBI Taxonomy" id="79078"/>
    <lineage>
        <taxon>Eukaryota</taxon>
        <taxon>Viridiplantae</taxon>
        <taxon>Streptophyta</taxon>
        <taxon>Embryophyta</taxon>
        <taxon>Tracheophyta</taxon>
        <taxon>Spermatophyta</taxon>
        <taxon>Magnoliopsida</taxon>
        <taxon>eudicotyledons</taxon>
        <taxon>Gunneridae</taxon>
        <taxon>Pentapetalae</taxon>
        <taxon>rosids</taxon>
        <taxon>fabids</taxon>
        <taxon>Fabales</taxon>
        <taxon>Fabaceae</taxon>
        <taxon>Papilionoideae</taxon>
        <taxon>50 kb inversion clade</taxon>
        <taxon>dalbergioids sensu lato</taxon>
        <taxon>Dalbergieae</taxon>
        <taxon>Pterocarpus clade</taxon>
        <taxon>Stylosanthes</taxon>
    </lineage>
</organism>
<dbReference type="EMBL" id="JASCZI010121327">
    <property type="protein sequence ID" value="MED6161233.1"/>
    <property type="molecule type" value="Genomic_DNA"/>
</dbReference>
<accession>A0ABU6UN32</accession>
<dbReference type="PANTHER" id="PTHR35499:SF4">
    <property type="entry name" value="ALC-INTERACTING PROTEIN 1"/>
    <property type="match status" value="1"/>
</dbReference>
<reference evidence="2 3" key="1">
    <citation type="journal article" date="2023" name="Plants (Basel)">
        <title>Bridging the Gap: Combining Genomics and Transcriptomics Approaches to Understand Stylosanthes scabra, an Orphan Legume from the Brazilian Caatinga.</title>
        <authorList>
            <person name="Ferreira-Neto J.R.C."/>
            <person name="da Silva M.D."/>
            <person name="Binneck E."/>
            <person name="de Melo N.F."/>
            <person name="da Silva R.H."/>
            <person name="de Melo A.L.T.M."/>
            <person name="Pandolfi V."/>
            <person name="Bustamante F.O."/>
            <person name="Brasileiro-Vidal A.C."/>
            <person name="Benko-Iseppon A.M."/>
        </authorList>
    </citation>
    <scope>NUCLEOTIDE SEQUENCE [LARGE SCALE GENOMIC DNA]</scope>
    <source>
        <tissue evidence="2">Leaves</tissue>
    </source>
</reference>
<name>A0ABU6UN32_9FABA</name>
<dbReference type="PANTHER" id="PTHR35499">
    <property type="entry name" value="OS05G0128300 PROTEIN"/>
    <property type="match status" value="1"/>
</dbReference>